<evidence type="ECO:0000259" key="2">
    <source>
        <dbReference type="PROSITE" id="PS51212"/>
    </source>
</evidence>
<dbReference type="Pfam" id="PF01822">
    <property type="entry name" value="WSC"/>
    <property type="match status" value="1"/>
</dbReference>
<dbReference type="PROSITE" id="PS51212">
    <property type="entry name" value="WSC"/>
    <property type="match status" value="1"/>
</dbReference>
<evidence type="ECO:0000313" key="4">
    <source>
        <dbReference type="Proteomes" id="UP000236290"/>
    </source>
</evidence>
<sequence length="368" mass="37396">MSWEGASSIPLVTRPAASSHLKEMRGILLLVLAGVARVVGQVTHNTGEFSYQGCSSIDPACFGEPVVFPNGPLTPETCQLACRGHQFAALLPDCCRCGDDPNGVHPTDEAKCDYPCMGDSTRGMCGSICPENSPVVANVYTRVTPSQGPAYGEPTSIQSSAAAAETPCSSADASSVGEPQQPSQRITPEGPAPEAPSSFGNPASGNPAATNVPTSGSPATQATQESPCATQSNTGLITPSQGPLTPPGNAPEPKTYSDPKQQVPNATPASNPPGYSSDCQPSQPDSYSEGHGSEVTPGGYTSPDNCQPAGSPALSPVASESTLWPFPSKKPEGSPPAPSHVPASDSPCGVIPPLSSIGGFVLLAAMIM</sequence>
<dbReference type="AlphaFoldDB" id="A0A2K0U8G7"/>
<proteinExistence type="predicted"/>
<dbReference type="EMBL" id="MTYI01000063">
    <property type="protein sequence ID" value="PNP54072.1"/>
    <property type="molecule type" value="Genomic_DNA"/>
</dbReference>
<dbReference type="InterPro" id="IPR002889">
    <property type="entry name" value="WSC_carb-bd"/>
</dbReference>
<feature type="compositionally biased region" description="Polar residues" evidence="1">
    <location>
        <begin position="155"/>
        <end position="186"/>
    </location>
</feature>
<feature type="region of interest" description="Disordered" evidence="1">
    <location>
        <begin position="148"/>
        <end position="349"/>
    </location>
</feature>
<feature type="domain" description="WSC" evidence="2">
    <location>
        <begin position="48"/>
        <end position="143"/>
    </location>
</feature>
<reference evidence="3 4" key="1">
    <citation type="submission" date="2017-02" db="EMBL/GenBank/DDBJ databases">
        <title>Genomes of Trichoderma spp. with biocontrol activity.</title>
        <authorList>
            <person name="Gardiner D."/>
            <person name="Kazan K."/>
            <person name="Vos C."/>
            <person name="Harvey P."/>
        </authorList>
    </citation>
    <scope>NUCLEOTIDE SEQUENCE [LARGE SCALE GENOMIC DNA]</scope>
    <source>
        <strain evidence="3 4">Tr1</strain>
    </source>
</reference>
<evidence type="ECO:0000256" key="1">
    <source>
        <dbReference type="SAM" id="MobiDB-lite"/>
    </source>
</evidence>
<evidence type="ECO:0000313" key="3">
    <source>
        <dbReference type="EMBL" id="PNP54072.1"/>
    </source>
</evidence>
<feature type="compositionally biased region" description="Polar residues" evidence="1">
    <location>
        <begin position="258"/>
        <end position="286"/>
    </location>
</feature>
<protein>
    <recommendedName>
        <fullName evidence="2">WSC domain-containing protein</fullName>
    </recommendedName>
</protein>
<dbReference type="SMART" id="SM00321">
    <property type="entry name" value="WSC"/>
    <property type="match status" value="1"/>
</dbReference>
<name>A0A2K0U8G7_TRIHA</name>
<accession>A0A2K0U8G7</accession>
<feature type="compositionally biased region" description="Polar residues" evidence="1">
    <location>
        <begin position="198"/>
        <end position="243"/>
    </location>
</feature>
<gene>
    <name evidence="3" type="ORF">THARTR1_05279</name>
</gene>
<comment type="caution">
    <text evidence="3">The sequence shown here is derived from an EMBL/GenBank/DDBJ whole genome shotgun (WGS) entry which is preliminary data.</text>
</comment>
<dbReference type="Proteomes" id="UP000236290">
    <property type="component" value="Unassembled WGS sequence"/>
</dbReference>
<dbReference type="OrthoDB" id="5106279at2759"/>
<organism evidence="3 4">
    <name type="scientific">Trichoderma harzianum</name>
    <name type="common">Hypocrea lixii</name>
    <dbReference type="NCBI Taxonomy" id="5544"/>
    <lineage>
        <taxon>Eukaryota</taxon>
        <taxon>Fungi</taxon>
        <taxon>Dikarya</taxon>
        <taxon>Ascomycota</taxon>
        <taxon>Pezizomycotina</taxon>
        <taxon>Sordariomycetes</taxon>
        <taxon>Hypocreomycetidae</taxon>
        <taxon>Hypocreales</taxon>
        <taxon>Hypocreaceae</taxon>
        <taxon>Trichoderma</taxon>
    </lineage>
</organism>